<accession>A0A2Z7A7N3</accession>
<keyword evidence="3" id="KW-1185">Reference proteome</keyword>
<dbReference type="OrthoDB" id="408743at2759"/>
<dbReference type="Proteomes" id="UP000250235">
    <property type="component" value="Unassembled WGS sequence"/>
</dbReference>
<feature type="region of interest" description="Disordered" evidence="1">
    <location>
        <begin position="147"/>
        <end position="169"/>
    </location>
</feature>
<evidence type="ECO:0000256" key="1">
    <source>
        <dbReference type="SAM" id="MobiDB-lite"/>
    </source>
</evidence>
<dbReference type="EMBL" id="KV018131">
    <property type="protein sequence ID" value="KZV17583.1"/>
    <property type="molecule type" value="Genomic_DNA"/>
</dbReference>
<feature type="compositionally biased region" description="Polar residues" evidence="1">
    <location>
        <begin position="153"/>
        <end position="163"/>
    </location>
</feature>
<name>A0A2Z7A7N3_9LAMI</name>
<protein>
    <submittedName>
        <fullName evidence="2">Transcription factor</fullName>
    </submittedName>
</protein>
<reference evidence="2 3" key="1">
    <citation type="journal article" date="2015" name="Proc. Natl. Acad. Sci. U.S.A.">
        <title>The resurrection genome of Boea hygrometrica: A blueprint for survival of dehydration.</title>
        <authorList>
            <person name="Xiao L."/>
            <person name="Yang G."/>
            <person name="Zhang L."/>
            <person name="Yang X."/>
            <person name="Zhao S."/>
            <person name="Ji Z."/>
            <person name="Zhou Q."/>
            <person name="Hu M."/>
            <person name="Wang Y."/>
            <person name="Chen M."/>
            <person name="Xu Y."/>
            <person name="Jin H."/>
            <person name="Xiao X."/>
            <person name="Hu G."/>
            <person name="Bao F."/>
            <person name="Hu Y."/>
            <person name="Wan P."/>
            <person name="Li L."/>
            <person name="Deng X."/>
            <person name="Kuang T."/>
            <person name="Xiang C."/>
            <person name="Zhu J.K."/>
            <person name="Oliver M.J."/>
            <person name="He Y."/>
        </authorList>
    </citation>
    <scope>NUCLEOTIDE SEQUENCE [LARGE SCALE GENOMIC DNA]</scope>
    <source>
        <strain evidence="3">cv. XS01</strain>
    </source>
</reference>
<gene>
    <name evidence="2" type="ORF">F511_22327</name>
</gene>
<evidence type="ECO:0000313" key="2">
    <source>
        <dbReference type="EMBL" id="KZV17583.1"/>
    </source>
</evidence>
<sequence>MLIAQLSHVVQLWHVKQLSRIAHSAHVHIDLVAGWTVRPMSQGSACLTAGAVSIPLEISLTLPLLPALSPAEIVLPVNIWHHTFTAHMANQIKRRNVSSLTSRNYVADFKRPKQYAKRQLEHYSKDKKDKKFYRKERSGKVLVAKENKAHGLTQIQRSPSQGHPHQATAKKKYIVKWKMTSKRSKKQVSGDPNENKRLAEKINSCTKLSASLQKLQGALKPPSDKFWLGMRAMKAMWQRQVLIQSWISQNFKP</sequence>
<proteinExistence type="predicted"/>
<dbReference type="AlphaFoldDB" id="A0A2Z7A7N3"/>
<organism evidence="2 3">
    <name type="scientific">Dorcoceras hygrometricum</name>
    <dbReference type="NCBI Taxonomy" id="472368"/>
    <lineage>
        <taxon>Eukaryota</taxon>
        <taxon>Viridiplantae</taxon>
        <taxon>Streptophyta</taxon>
        <taxon>Embryophyta</taxon>
        <taxon>Tracheophyta</taxon>
        <taxon>Spermatophyta</taxon>
        <taxon>Magnoliopsida</taxon>
        <taxon>eudicotyledons</taxon>
        <taxon>Gunneridae</taxon>
        <taxon>Pentapetalae</taxon>
        <taxon>asterids</taxon>
        <taxon>lamiids</taxon>
        <taxon>Lamiales</taxon>
        <taxon>Gesneriaceae</taxon>
        <taxon>Didymocarpoideae</taxon>
        <taxon>Trichosporeae</taxon>
        <taxon>Loxocarpinae</taxon>
        <taxon>Dorcoceras</taxon>
    </lineage>
</organism>
<evidence type="ECO:0000313" key="3">
    <source>
        <dbReference type="Proteomes" id="UP000250235"/>
    </source>
</evidence>